<keyword evidence="1" id="KW-1133">Transmembrane helix</keyword>
<evidence type="ECO:0000256" key="1">
    <source>
        <dbReference type="SAM" id="Phobius"/>
    </source>
</evidence>
<feature type="transmembrane region" description="Helical" evidence="1">
    <location>
        <begin position="434"/>
        <end position="453"/>
    </location>
</feature>
<feature type="transmembrane region" description="Helical" evidence="1">
    <location>
        <begin position="357"/>
        <end position="388"/>
    </location>
</feature>
<feature type="transmembrane region" description="Helical" evidence="1">
    <location>
        <begin position="253"/>
        <end position="272"/>
    </location>
</feature>
<feature type="transmembrane region" description="Helical" evidence="1">
    <location>
        <begin position="151"/>
        <end position="171"/>
    </location>
</feature>
<organism evidence="2 3">
    <name type="scientific">Thermosporothrix hazakensis</name>
    <dbReference type="NCBI Taxonomy" id="644383"/>
    <lineage>
        <taxon>Bacteria</taxon>
        <taxon>Bacillati</taxon>
        <taxon>Chloroflexota</taxon>
        <taxon>Ktedonobacteria</taxon>
        <taxon>Ktedonobacterales</taxon>
        <taxon>Thermosporotrichaceae</taxon>
        <taxon>Thermosporothrix</taxon>
    </lineage>
</organism>
<dbReference type="AlphaFoldDB" id="A0A326TVX3"/>
<evidence type="ECO:0000313" key="3">
    <source>
        <dbReference type="Proteomes" id="UP000248806"/>
    </source>
</evidence>
<dbReference type="OrthoDB" id="2080767at2"/>
<dbReference type="EMBL" id="QKUF01000037">
    <property type="protein sequence ID" value="PZW21066.1"/>
    <property type="molecule type" value="Genomic_DNA"/>
</dbReference>
<feature type="transmembrane region" description="Helical" evidence="1">
    <location>
        <begin position="191"/>
        <end position="217"/>
    </location>
</feature>
<dbReference type="RefSeq" id="WP_111325961.1">
    <property type="nucleotide sequence ID" value="NZ_BIFX01000001.1"/>
</dbReference>
<feature type="transmembrane region" description="Helical" evidence="1">
    <location>
        <begin position="394"/>
        <end position="413"/>
    </location>
</feature>
<accession>A0A326TVX3</accession>
<name>A0A326TVX3_THEHA</name>
<keyword evidence="1" id="KW-0812">Transmembrane</keyword>
<evidence type="ECO:0000313" key="2">
    <source>
        <dbReference type="EMBL" id="PZW21066.1"/>
    </source>
</evidence>
<reference evidence="2 3" key="1">
    <citation type="submission" date="2018-06" db="EMBL/GenBank/DDBJ databases">
        <title>Genomic Encyclopedia of Archaeal and Bacterial Type Strains, Phase II (KMG-II): from individual species to whole genera.</title>
        <authorList>
            <person name="Goeker M."/>
        </authorList>
    </citation>
    <scope>NUCLEOTIDE SEQUENCE [LARGE SCALE GENOMIC DNA]</scope>
    <source>
        <strain evidence="2 3">ATCC BAA-1881</strain>
    </source>
</reference>
<feature type="transmembrane region" description="Helical" evidence="1">
    <location>
        <begin position="326"/>
        <end position="345"/>
    </location>
</feature>
<keyword evidence="1" id="KW-0472">Membrane</keyword>
<keyword evidence="3" id="KW-1185">Reference proteome</keyword>
<feature type="transmembrane region" description="Helical" evidence="1">
    <location>
        <begin position="123"/>
        <end position="144"/>
    </location>
</feature>
<proteinExistence type="predicted"/>
<dbReference type="Proteomes" id="UP000248806">
    <property type="component" value="Unassembled WGS sequence"/>
</dbReference>
<feature type="transmembrane region" description="Helical" evidence="1">
    <location>
        <begin position="31"/>
        <end position="53"/>
    </location>
</feature>
<gene>
    <name evidence="2" type="ORF">EI42_05721</name>
</gene>
<protein>
    <submittedName>
        <fullName evidence="2">Uncharacterized protein DUF2029</fullName>
    </submittedName>
</protein>
<sequence>MSQQVHVLNKRNTGKRSALQLPEYLQVTRGITAYIPILFTIIAMFIGTSWQIFLTTSDPARYQCYTLAFWLGSDATKMLPADQCQFLRSQLPAPQPPFHILPFEYPPLTLLPFTLAMVTPLPYYQLAFAFLMSLVVLLLYWLLLRFGPRGSWIAFVSYVLLGAIATMQVRFDVLPSLLTFLCILAAERKRWTLAYLALAFGTLLKIYPILLLPALFIAEQRSCGHLPVPREAVTLRTLWQTLTTCKQWRWKNCLLFLIALLGITGIFAALNFEGAVIDQLQYFLQRPMQVESSGSTLLWLAHFFGFPISTNYDFGSINLLSPLGKGISNLSTLALLAGCAYALWLQWRAKMNLTQTAIALLLVFIATGKVFSPQYLIWVLPLIAYAYALDTFWLFHWNVISVLTTYIYIFLYSQTADPHQYVQPLTIPGFFEVVGLRNAFVVFVTLAFLFNWWQVRSPVTQEDRLEAFA</sequence>
<comment type="caution">
    <text evidence="2">The sequence shown here is derived from an EMBL/GenBank/DDBJ whole genome shotgun (WGS) entry which is preliminary data.</text>
</comment>